<feature type="region of interest" description="Disordered" evidence="1">
    <location>
        <begin position="230"/>
        <end position="249"/>
    </location>
</feature>
<dbReference type="InterPro" id="IPR013744">
    <property type="entry name" value="SidJ"/>
</dbReference>
<dbReference type="InterPro" id="IPR029058">
    <property type="entry name" value="AB_hydrolase_fold"/>
</dbReference>
<name>V5FMC7_BYSSN</name>
<dbReference type="InParanoid" id="V5FMC7"/>
<dbReference type="EMBL" id="BAUL01000280">
    <property type="protein sequence ID" value="GAD99134.1"/>
    <property type="molecule type" value="Genomic_DNA"/>
</dbReference>
<dbReference type="AlphaFoldDB" id="V5FMC7"/>
<proteinExistence type="predicted"/>
<evidence type="ECO:0000256" key="1">
    <source>
        <dbReference type="SAM" id="MobiDB-lite"/>
    </source>
</evidence>
<dbReference type="eggNOG" id="KOG4840">
    <property type="taxonomic scope" value="Eukaryota"/>
</dbReference>
<dbReference type="SUPFAM" id="SSF53474">
    <property type="entry name" value="alpha/beta-Hydrolases"/>
    <property type="match status" value="1"/>
</dbReference>
<evidence type="ECO:0000313" key="2">
    <source>
        <dbReference type="EMBL" id="GAD99134.1"/>
    </source>
</evidence>
<keyword evidence="3" id="KW-1185">Reference proteome</keyword>
<dbReference type="Gene3D" id="3.40.50.1820">
    <property type="entry name" value="alpha/beta hydrolase"/>
    <property type="match status" value="1"/>
</dbReference>
<reference evidence="3" key="1">
    <citation type="journal article" date="2014" name="Genome Announc.">
        <title>Draft genome sequence of the formaldehyde-resistant fungus Byssochlamys spectabilis No. 5 (anamorph Paecilomyces variotii No. 5) (NBRC109023).</title>
        <authorList>
            <person name="Oka T."/>
            <person name="Ekino K."/>
            <person name="Fukuda K."/>
            <person name="Nomura Y."/>
        </authorList>
    </citation>
    <scope>NUCLEOTIDE SEQUENCE [LARGE SCALE GENOMIC DNA]</scope>
    <source>
        <strain evidence="3">No. 5 / NBRC 109023</strain>
    </source>
</reference>
<evidence type="ECO:0008006" key="4">
    <source>
        <dbReference type="Google" id="ProtNLM"/>
    </source>
</evidence>
<dbReference type="HOGENOM" id="CLU_049633_3_0_1"/>
<dbReference type="OrthoDB" id="10034502at2759"/>
<dbReference type="Proteomes" id="UP000018001">
    <property type="component" value="Unassembled WGS sequence"/>
</dbReference>
<sequence length="348" mass="37968">MPAHSPAQPGVLHQYSPRLVAFEHTSKPKTKPHSLLFIGGLTDGLGTVRYVQDLVAALEPTEWSVFNLLLSSSYTGWGMGSLDKDVEEIAQCVNYVREYKSSHPAGSDGTRKVVIMGHSTGSQDMLHYLYAPNPTQANTKVDDGLQHIVRPEVDGAILQAPVSDREAILHTLKTGTDKDVPNVLVGCYDQLVNMAKLMPYTASKVETVLPLSMTARLGWPSDTPISSSRFLSLVSPDSPENPSEDDLFSSDLTDKRLQETFGVITKQGLLKTKLLVLYSGNDQYAPPSVDKEKLLQRWKTAANGGGKEIWDSEHSGVVPGASHALSGDDEDEPRRDLSNRVAGYLQSI</sequence>
<dbReference type="PANTHER" id="PTHR31591">
    <property type="entry name" value="UPF0613 PROTEIN PB24D3.06C"/>
    <property type="match status" value="1"/>
</dbReference>
<comment type="caution">
    <text evidence="2">The sequence shown here is derived from an EMBL/GenBank/DDBJ whole genome shotgun (WGS) entry which is preliminary data.</text>
</comment>
<feature type="region of interest" description="Disordered" evidence="1">
    <location>
        <begin position="305"/>
        <end position="348"/>
    </location>
</feature>
<dbReference type="PANTHER" id="PTHR31591:SF5">
    <property type="entry name" value="DOLICHOL-PHOSPHATE MANNOSYLTRANSFERASE"/>
    <property type="match status" value="1"/>
</dbReference>
<accession>V5FMC7</accession>
<protein>
    <recommendedName>
        <fullName evidence="4">Esterase</fullName>
    </recommendedName>
</protein>
<organism evidence="2 3">
    <name type="scientific">Byssochlamys spectabilis (strain No. 5 / NBRC 109023)</name>
    <name type="common">Paecilomyces variotii</name>
    <dbReference type="NCBI Taxonomy" id="1356009"/>
    <lineage>
        <taxon>Eukaryota</taxon>
        <taxon>Fungi</taxon>
        <taxon>Dikarya</taxon>
        <taxon>Ascomycota</taxon>
        <taxon>Pezizomycotina</taxon>
        <taxon>Eurotiomycetes</taxon>
        <taxon>Eurotiomycetidae</taxon>
        <taxon>Eurotiales</taxon>
        <taxon>Thermoascaceae</taxon>
        <taxon>Paecilomyces</taxon>
    </lineage>
</organism>
<dbReference type="Pfam" id="PF08538">
    <property type="entry name" value="DUF1749"/>
    <property type="match status" value="1"/>
</dbReference>
<gene>
    <name evidence="2" type="ORF">PVAR5_7840</name>
</gene>
<evidence type="ECO:0000313" key="3">
    <source>
        <dbReference type="Proteomes" id="UP000018001"/>
    </source>
</evidence>